<gene>
    <name evidence="2" type="primary">20344892</name>
    <name evidence="1" type="ORF">GGTG_04434</name>
</gene>
<reference evidence="2" key="4">
    <citation type="journal article" date="2015" name="G3 (Bethesda)">
        <title>Genome sequences of three phytopathogenic species of the Magnaporthaceae family of fungi.</title>
        <authorList>
            <person name="Okagaki L.H."/>
            <person name="Nunes C.C."/>
            <person name="Sailsbery J."/>
            <person name="Clay B."/>
            <person name="Brown D."/>
            <person name="John T."/>
            <person name="Oh Y."/>
            <person name="Young N."/>
            <person name="Fitzgerald M."/>
            <person name="Haas B.J."/>
            <person name="Zeng Q."/>
            <person name="Young S."/>
            <person name="Adiconis X."/>
            <person name="Fan L."/>
            <person name="Levin J.Z."/>
            <person name="Mitchell T.K."/>
            <person name="Okubara P.A."/>
            <person name="Farman M.L."/>
            <person name="Kohn L.M."/>
            <person name="Birren B."/>
            <person name="Ma L.-J."/>
            <person name="Dean R.A."/>
        </authorList>
    </citation>
    <scope>NUCLEOTIDE SEQUENCE</scope>
    <source>
        <strain evidence="2">R3-111a-1</strain>
    </source>
</reference>
<dbReference type="HOGENOM" id="CLU_2512759_0_0_1"/>
<dbReference type="GeneID" id="20344892"/>
<dbReference type="EnsemblFungi" id="EJT79349">
    <property type="protein sequence ID" value="EJT79349"/>
    <property type="gene ID" value="GGTG_04434"/>
</dbReference>
<dbReference type="AlphaFoldDB" id="J3NT36"/>
<sequence length="85" mass="9431">MSVEIPSDSVLTNVFIDGYEVMATTDALQYGTLEIQGVIMSDDGQQEELQVRVVKMRPSDSYMGGNWSDAKGQVTIKRSNLTVRE</sequence>
<dbReference type="EMBL" id="GL385396">
    <property type="protein sequence ID" value="EJT79349.1"/>
    <property type="molecule type" value="Genomic_DNA"/>
</dbReference>
<reference evidence="1" key="2">
    <citation type="submission" date="2010-07" db="EMBL/GenBank/DDBJ databases">
        <authorList>
            <consortium name="The Broad Institute Genome Sequencing Platform"/>
            <consortium name="Broad Institute Genome Sequencing Center for Infectious Disease"/>
            <person name="Ma L.-J."/>
            <person name="Dead R."/>
            <person name="Young S."/>
            <person name="Zeng Q."/>
            <person name="Koehrsen M."/>
            <person name="Alvarado L."/>
            <person name="Berlin A."/>
            <person name="Chapman S.B."/>
            <person name="Chen Z."/>
            <person name="Freedman E."/>
            <person name="Gellesch M."/>
            <person name="Goldberg J."/>
            <person name="Griggs A."/>
            <person name="Gujja S."/>
            <person name="Heilman E.R."/>
            <person name="Heiman D."/>
            <person name="Hepburn T."/>
            <person name="Howarth C."/>
            <person name="Jen D."/>
            <person name="Larson L."/>
            <person name="Mehta T."/>
            <person name="Neiman D."/>
            <person name="Pearson M."/>
            <person name="Roberts A."/>
            <person name="Saif S."/>
            <person name="Shea T."/>
            <person name="Shenoy N."/>
            <person name="Sisk P."/>
            <person name="Stolte C."/>
            <person name="Sykes S."/>
            <person name="Walk T."/>
            <person name="White J."/>
            <person name="Yandava C."/>
            <person name="Haas B."/>
            <person name="Nusbaum C."/>
            <person name="Birren B."/>
        </authorList>
    </citation>
    <scope>NUCLEOTIDE SEQUENCE</scope>
    <source>
        <strain evidence="1">R3-111a-1</strain>
    </source>
</reference>
<dbReference type="VEuPathDB" id="FungiDB:GGTG_04434"/>
<keyword evidence="3" id="KW-1185">Reference proteome</keyword>
<name>J3NT36_GAET3</name>
<evidence type="ECO:0000313" key="2">
    <source>
        <dbReference type="EnsemblFungi" id="EJT79349"/>
    </source>
</evidence>
<reference evidence="2" key="5">
    <citation type="submission" date="2018-04" db="UniProtKB">
        <authorList>
            <consortium name="EnsemblFungi"/>
        </authorList>
    </citation>
    <scope>IDENTIFICATION</scope>
    <source>
        <strain evidence="2">R3-111a-1</strain>
    </source>
</reference>
<accession>J3NT36</accession>
<proteinExistence type="predicted"/>
<evidence type="ECO:0000313" key="3">
    <source>
        <dbReference type="Proteomes" id="UP000006039"/>
    </source>
</evidence>
<dbReference type="Proteomes" id="UP000006039">
    <property type="component" value="Unassembled WGS sequence"/>
</dbReference>
<dbReference type="RefSeq" id="XP_009220494.1">
    <property type="nucleotide sequence ID" value="XM_009222230.1"/>
</dbReference>
<organism evidence="1">
    <name type="scientific">Gaeumannomyces tritici (strain R3-111a-1)</name>
    <name type="common">Wheat and barley take-all root rot fungus</name>
    <name type="synonym">Gaeumannomyces graminis var. tritici</name>
    <dbReference type="NCBI Taxonomy" id="644352"/>
    <lineage>
        <taxon>Eukaryota</taxon>
        <taxon>Fungi</taxon>
        <taxon>Dikarya</taxon>
        <taxon>Ascomycota</taxon>
        <taxon>Pezizomycotina</taxon>
        <taxon>Sordariomycetes</taxon>
        <taxon>Sordariomycetidae</taxon>
        <taxon>Magnaporthales</taxon>
        <taxon>Magnaporthaceae</taxon>
        <taxon>Gaeumannomyces</taxon>
    </lineage>
</organism>
<reference evidence="3" key="1">
    <citation type="submission" date="2010-07" db="EMBL/GenBank/DDBJ databases">
        <title>The genome sequence of Gaeumannomyces graminis var. tritici strain R3-111a-1.</title>
        <authorList>
            <consortium name="The Broad Institute Genome Sequencing Platform"/>
            <person name="Ma L.-J."/>
            <person name="Dead R."/>
            <person name="Young S."/>
            <person name="Zeng Q."/>
            <person name="Koehrsen M."/>
            <person name="Alvarado L."/>
            <person name="Berlin A."/>
            <person name="Chapman S.B."/>
            <person name="Chen Z."/>
            <person name="Freedman E."/>
            <person name="Gellesch M."/>
            <person name="Goldberg J."/>
            <person name="Griggs A."/>
            <person name="Gujja S."/>
            <person name="Heilman E.R."/>
            <person name="Heiman D."/>
            <person name="Hepburn T."/>
            <person name="Howarth C."/>
            <person name="Jen D."/>
            <person name="Larson L."/>
            <person name="Mehta T."/>
            <person name="Neiman D."/>
            <person name="Pearson M."/>
            <person name="Roberts A."/>
            <person name="Saif S."/>
            <person name="Shea T."/>
            <person name="Shenoy N."/>
            <person name="Sisk P."/>
            <person name="Stolte C."/>
            <person name="Sykes S."/>
            <person name="Walk T."/>
            <person name="White J."/>
            <person name="Yandava C."/>
            <person name="Haas B."/>
            <person name="Nusbaum C."/>
            <person name="Birren B."/>
        </authorList>
    </citation>
    <scope>NUCLEOTIDE SEQUENCE [LARGE SCALE GENOMIC DNA]</scope>
    <source>
        <strain evidence="3">R3-111a-1</strain>
    </source>
</reference>
<evidence type="ECO:0000313" key="1">
    <source>
        <dbReference type="EMBL" id="EJT79349.1"/>
    </source>
</evidence>
<reference evidence="1" key="3">
    <citation type="submission" date="2010-09" db="EMBL/GenBank/DDBJ databases">
        <title>Annotation of Gaeumannomyces graminis var. tritici R3-111a-1.</title>
        <authorList>
            <consortium name="The Broad Institute Genome Sequencing Platform"/>
            <person name="Ma L.-J."/>
            <person name="Dead R."/>
            <person name="Young S.K."/>
            <person name="Zeng Q."/>
            <person name="Gargeya S."/>
            <person name="Fitzgerald M."/>
            <person name="Haas B."/>
            <person name="Abouelleil A."/>
            <person name="Alvarado L."/>
            <person name="Arachchi H.M."/>
            <person name="Berlin A."/>
            <person name="Brown A."/>
            <person name="Chapman S.B."/>
            <person name="Chen Z."/>
            <person name="Dunbar C."/>
            <person name="Freedman E."/>
            <person name="Gearin G."/>
            <person name="Gellesch M."/>
            <person name="Goldberg J."/>
            <person name="Griggs A."/>
            <person name="Gujja S."/>
            <person name="Heiman D."/>
            <person name="Howarth C."/>
            <person name="Larson L."/>
            <person name="Lui A."/>
            <person name="MacDonald P.J.P."/>
            <person name="Mehta T."/>
            <person name="Montmayeur A."/>
            <person name="Murphy C."/>
            <person name="Neiman D."/>
            <person name="Pearson M."/>
            <person name="Priest M."/>
            <person name="Roberts A."/>
            <person name="Saif S."/>
            <person name="Shea T."/>
            <person name="Shenoy N."/>
            <person name="Sisk P."/>
            <person name="Stolte C."/>
            <person name="Sykes S."/>
            <person name="Yandava C."/>
            <person name="Wortman J."/>
            <person name="Nusbaum C."/>
            <person name="Birren B."/>
        </authorList>
    </citation>
    <scope>NUCLEOTIDE SEQUENCE</scope>
    <source>
        <strain evidence="1">R3-111a-1</strain>
    </source>
</reference>
<protein>
    <submittedName>
        <fullName evidence="1 2">Uncharacterized protein</fullName>
    </submittedName>
</protein>